<dbReference type="Proteomes" id="UP000029614">
    <property type="component" value="Unassembled WGS sequence"/>
</dbReference>
<comment type="caution">
    <text evidence="2">The sequence shown here is derived from an EMBL/GenBank/DDBJ whole genome shotgun (WGS) entry which is preliminary data.</text>
</comment>
<keyword evidence="1" id="KW-0472">Membrane</keyword>
<dbReference type="AlphaFoldDB" id="A0A096B1Z8"/>
<keyword evidence="3" id="KW-1185">Reference proteome</keyword>
<sequence length="107" mass="12287">MNFEGVFLAICTFIIIGLLHPIVIKTEYYFGTKPWWLWLIGGLGCCVAALFVSSIFWSALLGVTGASLLWGIGELFEQKERVKKGWFPMNPKRIKEYNEKNNKDVKR</sequence>
<evidence type="ECO:0000313" key="2">
    <source>
        <dbReference type="EMBL" id="KGF53115.1"/>
    </source>
</evidence>
<organism evidence="2 3">
    <name type="scientific">Prevotella amnii DNF00058</name>
    <dbReference type="NCBI Taxonomy" id="1401066"/>
    <lineage>
        <taxon>Bacteria</taxon>
        <taxon>Pseudomonadati</taxon>
        <taxon>Bacteroidota</taxon>
        <taxon>Bacteroidia</taxon>
        <taxon>Bacteroidales</taxon>
        <taxon>Prevotellaceae</taxon>
        <taxon>Prevotella</taxon>
    </lineage>
</organism>
<keyword evidence="1" id="KW-1133">Transmembrane helix</keyword>
<reference evidence="2 3" key="1">
    <citation type="submission" date="2014-07" db="EMBL/GenBank/DDBJ databases">
        <authorList>
            <person name="McCorrison J."/>
            <person name="Sanka R."/>
            <person name="Torralba M."/>
            <person name="Gillis M."/>
            <person name="Haft D.H."/>
            <person name="Methe B."/>
            <person name="Sutton G."/>
            <person name="Nelson K.E."/>
        </authorList>
    </citation>
    <scope>NUCLEOTIDE SEQUENCE [LARGE SCALE GENOMIC DNA]</scope>
    <source>
        <strain evidence="2 3">DNF00058</strain>
    </source>
</reference>
<keyword evidence="1" id="KW-0812">Transmembrane</keyword>
<gene>
    <name evidence="2" type="ORF">HMPREF9302_00905</name>
</gene>
<dbReference type="Pfam" id="PF14898">
    <property type="entry name" value="DUF4491"/>
    <property type="match status" value="1"/>
</dbReference>
<dbReference type="InterPro" id="IPR027890">
    <property type="entry name" value="DUF4491"/>
</dbReference>
<dbReference type="EMBL" id="JRNU01000002">
    <property type="protein sequence ID" value="KGF53115.1"/>
    <property type="molecule type" value="Genomic_DNA"/>
</dbReference>
<accession>A0A096B1Z8</accession>
<feature type="transmembrane region" description="Helical" evidence="1">
    <location>
        <begin position="6"/>
        <end position="23"/>
    </location>
</feature>
<evidence type="ECO:0000313" key="3">
    <source>
        <dbReference type="Proteomes" id="UP000029614"/>
    </source>
</evidence>
<protein>
    <submittedName>
        <fullName evidence="2">Membrane protein</fullName>
    </submittedName>
</protein>
<proteinExistence type="predicted"/>
<dbReference type="RefSeq" id="WP_008449820.1">
    <property type="nucleotide sequence ID" value="NZ_JRNU01000002.1"/>
</dbReference>
<dbReference type="OrthoDB" id="9814848at2"/>
<evidence type="ECO:0000256" key="1">
    <source>
        <dbReference type="SAM" id="Phobius"/>
    </source>
</evidence>
<feature type="transmembrane region" description="Helical" evidence="1">
    <location>
        <begin position="35"/>
        <end position="53"/>
    </location>
</feature>
<name>A0A096B1Z8_9BACT</name>